<dbReference type="EMBL" id="QEAO01000006">
    <property type="protein sequence ID" value="TPX35941.1"/>
    <property type="molecule type" value="Genomic_DNA"/>
</dbReference>
<dbReference type="SUPFAM" id="SSF54928">
    <property type="entry name" value="RNA-binding domain, RBD"/>
    <property type="match status" value="1"/>
</dbReference>
<feature type="domain" description="J" evidence="8">
    <location>
        <begin position="12"/>
        <end position="69"/>
    </location>
</feature>
<dbReference type="RefSeq" id="XP_031026326.1">
    <property type="nucleotide sequence ID" value="XM_031167636.1"/>
</dbReference>
<evidence type="ECO:0000259" key="8">
    <source>
        <dbReference type="PROSITE" id="PS50076"/>
    </source>
</evidence>
<dbReference type="PRINTS" id="PR00625">
    <property type="entry name" value="JDOMAIN"/>
</dbReference>
<dbReference type="SMART" id="SM00271">
    <property type="entry name" value="DnaJ"/>
    <property type="match status" value="1"/>
</dbReference>
<dbReference type="PROSITE" id="PS50076">
    <property type="entry name" value="DNAJ_2"/>
    <property type="match status" value="1"/>
</dbReference>
<dbReference type="STRING" id="1806994.A0A507C8U3"/>
<dbReference type="GO" id="GO:0000390">
    <property type="term" value="P:spliceosomal complex disassembly"/>
    <property type="evidence" value="ECO:0007669"/>
    <property type="project" value="TreeGrafter"/>
</dbReference>
<dbReference type="GeneID" id="42002933"/>
<evidence type="ECO:0000256" key="7">
    <source>
        <dbReference type="SAM" id="MobiDB-lite"/>
    </source>
</evidence>
<dbReference type="PANTHER" id="PTHR44313:SF1">
    <property type="entry name" value="DNAJ HOMOLOG SUBFAMILY C MEMBER 17"/>
    <property type="match status" value="1"/>
</dbReference>
<dbReference type="PROSITE" id="PS50102">
    <property type="entry name" value="RRM"/>
    <property type="match status" value="1"/>
</dbReference>
<dbReference type="Proteomes" id="UP000319731">
    <property type="component" value="Unassembled WGS sequence"/>
</dbReference>
<dbReference type="OrthoDB" id="2126017at2759"/>
<evidence type="ECO:0000256" key="5">
    <source>
        <dbReference type="ARBA" id="ARBA00023242"/>
    </source>
</evidence>
<dbReference type="InterPro" id="IPR036869">
    <property type="entry name" value="J_dom_sf"/>
</dbReference>
<evidence type="ECO:0000256" key="2">
    <source>
        <dbReference type="ARBA" id="ARBA00004496"/>
    </source>
</evidence>
<dbReference type="InterPro" id="IPR012677">
    <property type="entry name" value="Nucleotide-bd_a/b_plait_sf"/>
</dbReference>
<organism evidence="10 11">
    <name type="scientific">Synchytrium microbalum</name>
    <dbReference type="NCBI Taxonomy" id="1806994"/>
    <lineage>
        <taxon>Eukaryota</taxon>
        <taxon>Fungi</taxon>
        <taxon>Fungi incertae sedis</taxon>
        <taxon>Chytridiomycota</taxon>
        <taxon>Chytridiomycota incertae sedis</taxon>
        <taxon>Chytridiomycetes</taxon>
        <taxon>Synchytriales</taxon>
        <taxon>Synchytriaceae</taxon>
        <taxon>Synchytrium</taxon>
    </lineage>
</organism>
<keyword evidence="4" id="KW-0143">Chaperone</keyword>
<evidence type="ECO:0000256" key="3">
    <source>
        <dbReference type="ARBA" id="ARBA00022490"/>
    </source>
</evidence>
<dbReference type="InterPro" id="IPR001623">
    <property type="entry name" value="DnaJ_domain"/>
</dbReference>
<proteinExistence type="predicted"/>
<reference evidence="10 11" key="1">
    <citation type="journal article" date="2019" name="Sci. Rep.">
        <title>Comparative genomics of chytrid fungi reveal insights into the obligate biotrophic and pathogenic lifestyle of Synchytrium endobioticum.</title>
        <authorList>
            <person name="van de Vossenberg B.T.L.H."/>
            <person name="Warris S."/>
            <person name="Nguyen H.D.T."/>
            <person name="van Gent-Pelzer M.P.E."/>
            <person name="Joly D.L."/>
            <person name="van de Geest H.C."/>
            <person name="Bonants P.J.M."/>
            <person name="Smith D.S."/>
            <person name="Levesque C.A."/>
            <person name="van der Lee T.A.J."/>
        </authorList>
    </citation>
    <scope>NUCLEOTIDE SEQUENCE [LARGE SCALE GENOMIC DNA]</scope>
    <source>
        <strain evidence="10 11">JEL517</strain>
    </source>
</reference>
<dbReference type="Pfam" id="PF00226">
    <property type="entry name" value="DnaJ"/>
    <property type="match status" value="1"/>
</dbReference>
<protein>
    <recommendedName>
        <fullName evidence="12">J domain-containing protein</fullName>
    </recommendedName>
</protein>
<evidence type="ECO:0000313" key="11">
    <source>
        <dbReference type="Proteomes" id="UP000319731"/>
    </source>
</evidence>
<keyword evidence="11" id="KW-1185">Reference proteome</keyword>
<dbReference type="SUPFAM" id="SSF46565">
    <property type="entry name" value="Chaperone J-domain"/>
    <property type="match status" value="1"/>
</dbReference>
<dbReference type="PANTHER" id="PTHR44313">
    <property type="entry name" value="DNAJ HOMOLOG SUBFAMILY C MEMBER 17"/>
    <property type="match status" value="1"/>
</dbReference>
<name>A0A507C8U3_9FUNG</name>
<feature type="domain" description="RRM" evidence="9">
    <location>
        <begin position="167"/>
        <end position="266"/>
    </location>
</feature>
<dbReference type="CDD" id="cd06257">
    <property type="entry name" value="DnaJ"/>
    <property type="match status" value="1"/>
</dbReference>
<evidence type="ECO:0000256" key="4">
    <source>
        <dbReference type="ARBA" id="ARBA00023186"/>
    </source>
</evidence>
<dbReference type="GO" id="GO:0003723">
    <property type="term" value="F:RNA binding"/>
    <property type="evidence" value="ECO:0007669"/>
    <property type="project" value="UniProtKB-UniRule"/>
</dbReference>
<sequence>MASRPTEDEDIDYYGLLGIDITANSKAIAKSYRQVGPDDTRAAALFLALTKAYDVLSDQAKRAEYDVKHKGKLERLKRKEAMNAESRKMRDELEARERAAKKSRTTDAEAEAATKEEIDRLREAGLAKLRQHERSLADAAERAQKIAKESVVINTAPKADDTPDLKATLTVKWNPNTTTPTDDELTQVFEKYGNVEHVLLPSKKGRPAKTALVAFKDVGAAIQAISDTSLTSKYELSWASGQEPPEATTMRAAQQAQQASVKTAQRLLPPSSGAPAFAAGVSHSLTNGSVPRSKAVDSDFEDMVLAQMMGMKK</sequence>
<dbReference type="InterPro" id="IPR035979">
    <property type="entry name" value="RBD_domain_sf"/>
</dbReference>
<keyword evidence="6" id="KW-0694">RNA-binding</keyword>
<dbReference type="AlphaFoldDB" id="A0A507C8U3"/>
<feature type="region of interest" description="Disordered" evidence="7">
    <location>
        <begin position="79"/>
        <end position="114"/>
    </location>
</feature>
<comment type="subcellular location">
    <subcellularLocation>
        <location evidence="2">Cytoplasm</location>
    </subcellularLocation>
    <subcellularLocation>
        <location evidence="1">Nucleus</location>
    </subcellularLocation>
</comment>
<keyword evidence="5" id="KW-0539">Nucleus</keyword>
<accession>A0A507C8U3</accession>
<dbReference type="InterPro" id="IPR000504">
    <property type="entry name" value="RRM_dom"/>
</dbReference>
<evidence type="ECO:0000313" key="10">
    <source>
        <dbReference type="EMBL" id="TPX35941.1"/>
    </source>
</evidence>
<dbReference type="Gene3D" id="1.10.287.110">
    <property type="entry name" value="DnaJ domain"/>
    <property type="match status" value="1"/>
</dbReference>
<comment type="caution">
    <text evidence="10">The sequence shown here is derived from an EMBL/GenBank/DDBJ whole genome shotgun (WGS) entry which is preliminary data.</text>
</comment>
<evidence type="ECO:0000259" key="9">
    <source>
        <dbReference type="PROSITE" id="PS50102"/>
    </source>
</evidence>
<dbReference type="Gene3D" id="3.30.70.330">
    <property type="match status" value="1"/>
</dbReference>
<evidence type="ECO:0008006" key="12">
    <source>
        <dbReference type="Google" id="ProtNLM"/>
    </source>
</evidence>
<evidence type="ECO:0000256" key="6">
    <source>
        <dbReference type="PROSITE-ProRule" id="PRU00176"/>
    </source>
</evidence>
<dbReference type="GO" id="GO:0005681">
    <property type="term" value="C:spliceosomal complex"/>
    <property type="evidence" value="ECO:0007669"/>
    <property type="project" value="TreeGrafter"/>
</dbReference>
<keyword evidence="3" id="KW-0963">Cytoplasm</keyword>
<gene>
    <name evidence="10" type="ORF">SmJEL517_g01708</name>
</gene>
<dbReference type="InterPro" id="IPR052094">
    <property type="entry name" value="Pre-mRNA-splicing_ERAD"/>
</dbReference>
<dbReference type="GO" id="GO:0005737">
    <property type="term" value="C:cytoplasm"/>
    <property type="evidence" value="ECO:0007669"/>
    <property type="project" value="UniProtKB-SubCell"/>
</dbReference>
<evidence type="ECO:0000256" key="1">
    <source>
        <dbReference type="ARBA" id="ARBA00004123"/>
    </source>
</evidence>
<dbReference type="Pfam" id="PF00076">
    <property type="entry name" value="RRM_1"/>
    <property type="match status" value="1"/>
</dbReference>